<dbReference type="PROSITE" id="PS51668">
    <property type="entry name" value="TSAA_2"/>
    <property type="match status" value="1"/>
</dbReference>
<dbReference type="Pfam" id="PF01980">
    <property type="entry name" value="TrmO_N"/>
    <property type="match status" value="1"/>
</dbReference>
<gene>
    <name evidence="4" type="primary">tsaA</name>
    <name evidence="4" type="ORF">LWC34_06645</name>
</gene>
<organism evidence="4 5">
    <name type="scientific">Kibdelosporangium philippinense</name>
    <dbReference type="NCBI Taxonomy" id="211113"/>
    <lineage>
        <taxon>Bacteria</taxon>
        <taxon>Bacillati</taxon>
        <taxon>Actinomycetota</taxon>
        <taxon>Actinomycetes</taxon>
        <taxon>Pseudonocardiales</taxon>
        <taxon>Pseudonocardiaceae</taxon>
        <taxon>Kibdelosporangium</taxon>
    </lineage>
</organism>
<evidence type="ECO:0000313" key="4">
    <source>
        <dbReference type="EMBL" id="MCE7002509.1"/>
    </source>
</evidence>
<dbReference type="Gene3D" id="2.40.30.70">
    <property type="entry name" value="YaeB-like"/>
    <property type="match status" value="1"/>
</dbReference>
<dbReference type="CDD" id="cd09281">
    <property type="entry name" value="UPF0066"/>
    <property type="match status" value="1"/>
</dbReference>
<evidence type="ECO:0000313" key="5">
    <source>
        <dbReference type="Proteomes" id="UP001521150"/>
    </source>
</evidence>
<dbReference type="RefSeq" id="WP_233723689.1">
    <property type="nucleotide sequence ID" value="NZ_JAJVCN010000001.1"/>
</dbReference>
<evidence type="ECO:0000256" key="1">
    <source>
        <dbReference type="ARBA" id="ARBA00022691"/>
    </source>
</evidence>
<evidence type="ECO:0000259" key="3">
    <source>
        <dbReference type="PROSITE" id="PS51668"/>
    </source>
</evidence>
<feature type="domain" description="TsaA-like" evidence="3">
    <location>
        <begin position="5"/>
        <end position="141"/>
    </location>
</feature>
<evidence type="ECO:0000256" key="2">
    <source>
        <dbReference type="ARBA" id="ARBA00033753"/>
    </source>
</evidence>
<protein>
    <submittedName>
        <fullName evidence="4">tRNA (N6-threonylcarbamoyladenosine(37)-N6)-methyltransferase TrmO</fullName>
    </submittedName>
</protein>
<dbReference type="PANTHER" id="PTHR12818:SF0">
    <property type="entry name" value="TRNA (ADENINE(37)-N6)-METHYLTRANSFERASE"/>
    <property type="match status" value="1"/>
</dbReference>
<name>A0ABS8Z3K6_9PSEU</name>
<dbReference type="NCBIfam" id="TIGR00104">
    <property type="entry name" value="tRNA_TsaA"/>
    <property type="match status" value="1"/>
</dbReference>
<dbReference type="SUPFAM" id="SSF118196">
    <property type="entry name" value="YaeB-like"/>
    <property type="match status" value="1"/>
</dbReference>
<comment type="caution">
    <text evidence="4">The sequence shown here is derived from an EMBL/GenBank/DDBJ whole genome shotgun (WGS) entry which is preliminary data.</text>
</comment>
<dbReference type="InterPro" id="IPR023370">
    <property type="entry name" value="TrmO-like_N"/>
</dbReference>
<dbReference type="EMBL" id="JAJVCN010000001">
    <property type="protein sequence ID" value="MCE7002509.1"/>
    <property type="molecule type" value="Genomic_DNA"/>
</dbReference>
<accession>A0ABS8Z3K6</accession>
<reference evidence="4 5" key="1">
    <citation type="submission" date="2021-12" db="EMBL/GenBank/DDBJ databases">
        <title>Genome sequence of Kibdelosporangium philippinense ATCC 49844.</title>
        <authorList>
            <person name="Fedorov E.A."/>
            <person name="Omeragic M."/>
            <person name="Shalygina K.F."/>
            <person name="Maclea K.S."/>
        </authorList>
    </citation>
    <scope>NUCLEOTIDE SEQUENCE [LARGE SCALE GENOMIC DNA]</scope>
    <source>
        <strain evidence="4 5">ATCC 49844</strain>
    </source>
</reference>
<keyword evidence="1" id="KW-0949">S-adenosyl-L-methionine</keyword>
<keyword evidence="5" id="KW-1185">Reference proteome</keyword>
<dbReference type="Proteomes" id="UP001521150">
    <property type="component" value="Unassembled WGS sequence"/>
</dbReference>
<comment type="similarity">
    <text evidence="2">Belongs to the tRNA methyltransferase O family.</text>
</comment>
<dbReference type="InterPro" id="IPR036414">
    <property type="entry name" value="YaeB_N_sf"/>
</dbReference>
<sequence length="164" mass="17867">MRCPLTVIGVVRTGPTDPADTPVQAALNRVEHGELEVAEEFAAGLADVDGFDHVWLLSWLGLGDEARPPMAQVPFLLRPKPRLIGMFATRSPKRINPIGLSLVRVIEVRGRVLRFAGVDMVDGTPIIDVKPYVPAFDQPQGPSRSGWIEEVELNQGVTPGELGR</sequence>
<dbReference type="InterPro" id="IPR040372">
    <property type="entry name" value="YaeB-like"/>
</dbReference>
<dbReference type="InterPro" id="IPR036413">
    <property type="entry name" value="YaeB-like_sf"/>
</dbReference>
<dbReference type="PANTHER" id="PTHR12818">
    <property type="entry name" value="TRNA (ADENINE(37)-N6)-METHYLTRANSFERASE"/>
    <property type="match status" value="1"/>
</dbReference>
<proteinExistence type="inferred from homology"/>